<name>A0ABQ7EYP3_BRACR</name>
<dbReference type="SUPFAM" id="SSF81383">
    <property type="entry name" value="F-box domain"/>
    <property type="match status" value="1"/>
</dbReference>
<dbReference type="Pfam" id="PF00646">
    <property type="entry name" value="F-box"/>
    <property type="match status" value="1"/>
</dbReference>
<evidence type="ECO:0000259" key="1">
    <source>
        <dbReference type="Pfam" id="PF00646"/>
    </source>
</evidence>
<gene>
    <name evidence="2" type="ORF">DY000_02049504</name>
</gene>
<feature type="domain" description="F-box" evidence="1">
    <location>
        <begin position="14"/>
        <end position="44"/>
    </location>
</feature>
<comment type="caution">
    <text evidence="2">The sequence shown here is derived from an EMBL/GenBank/DDBJ whole genome shotgun (WGS) entry which is preliminary data.</text>
</comment>
<accession>A0ABQ7EYP3</accession>
<evidence type="ECO:0000313" key="3">
    <source>
        <dbReference type="Proteomes" id="UP000266723"/>
    </source>
</evidence>
<dbReference type="InterPro" id="IPR036047">
    <property type="entry name" value="F-box-like_dom_sf"/>
</dbReference>
<organism evidence="2 3">
    <name type="scientific">Brassica cretica</name>
    <name type="common">Mustard</name>
    <dbReference type="NCBI Taxonomy" id="69181"/>
    <lineage>
        <taxon>Eukaryota</taxon>
        <taxon>Viridiplantae</taxon>
        <taxon>Streptophyta</taxon>
        <taxon>Embryophyta</taxon>
        <taxon>Tracheophyta</taxon>
        <taxon>Spermatophyta</taxon>
        <taxon>Magnoliopsida</taxon>
        <taxon>eudicotyledons</taxon>
        <taxon>Gunneridae</taxon>
        <taxon>Pentapetalae</taxon>
        <taxon>rosids</taxon>
        <taxon>malvids</taxon>
        <taxon>Brassicales</taxon>
        <taxon>Brassicaceae</taxon>
        <taxon>Brassiceae</taxon>
        <taxon>Brassica</taxon>
    </lineage>
</organism>
<dbReference type="CDD" id="cd22157">
    <property type="entry name" value="F-box_AtFBW1-like"/>
    <property type="match status" value="1"/>
</dbReference>
<dbReference type="EMBL" id="QGKV02000297">
    <property type="protein sequence ID" value="KAF3608400.1"/>
    <property type="molecule type" value="Genomic_DNA"/>
</dbReference>
<protein>
    <recommendedName>
        <fullName evidence="1">F-box domain-containing protein</fullName>
    </recommendedName>
</protein>
<reference evidence="2 3" key="1">
    <citation type="journal article" date="2020" name="BMC Genomics">
        <title>Intraspecific diversification of the crop wild relative Brassica cretica Lam. using demographic model selection.</title>
        <authorList>
            <person name="Kioukis A."/>
            <person name="Michalopoulou V.A."/>
            <person name="Briers L."/>
            <person name="Pirintsos S."/>
            <person name="Studholme D.J."/>
            <person name="Pavlidis P."/>
            <person name="Sarris P.F."/>
        </authorList>
    </citation>
    <scope>NUCLEOTIDE SEQUENCE [LARGE SCALE GENOMIC DNA]</scope>
    <source>
        <strain evidence="3">cv. PFS-1207/04</strain>
    </source>
</reference>
<dbReference type="Gene3D" id="1.20.1280.50">
    <property type="match status" value="1"/>
</dbReference>
<proteinExistence type="predicted"/>
<keyword evidence="3" id="KW-1185">Reference proteome</keyword>
<dbReference type="Proteomes" id="UP000266723">
    <property type="component" value="Unassembled WGS sequence"/>
</dbReference>
<evidence type="ECO:0000313" key="2">
    <source>
        <dbReference type="EMBL" id="KAF3608400.1"/>
    </source>
</evidence>
<sequence>MTEKVKKRRNTVYLPEDLLVDILSRVPQASLARFRSTSKGWNSCNTREGKEGLGSWVDEMDGRWVDLIGKDETGWEDGEDGRLASPFYPN</sequence>
<dbReference type="InterPro" id="IPR001810">
    <property type="entry name" value="F-box_dom"/>
</dbReference>